<dbReference type="CDD" id="cd11304">
    <property type="entry name" value="Cadherin_repeat"/>
    <property type="match status" value="1"/>
</dbReference>
<accession>A0A1V1P2Q2</accession>
<dbReference type="SUPFAM" id="SSF49313">
    <property type="entry name" value="Cadherin-like"/>
    <property type="match status" value="1"/>
</dbReference>
<evidence type="ECO:0000313" key="1">
    <source>
        <dbReference type="EMBL" id="ETR69015.1"/>
    </source>
</evidence>
<dbReference type="Pfam" id="PF17963">
    <property type="entry name" value="Big_9"/>
    <property type="match status" value="2"/>
</dbReference>
<evidence type="ECO:0008006" key="3">
    <source>
        <dbReference type="Google" id="ProtNLM"/>
    </source>
</evidence>
<evidence type="ECO:0000313" key="2">
    <source>
        <dbReference type="Proteomes" id="UP000189670"/>
    </source>
</evidence>
<dbReference type="InterPro" id="IPR015919">
    <property type="entry name" value="Cadherin-like_sf"/>
</dbReference>
<reference evidence="2" key="1">
    <citation type="submission" date="2012-11" db="EMBL/GenBank/DDBJ databases">
        <authorList>
            <person name="Lucero-Rivera Y.E."/>
            <person name="Tovar-Ramirez D."/>
        </authorList>
    </citation>
    <scope>NUCLEOTIDE SEQUENCE [LARGE SCALE GENOMIC DNA]</scope>
    <source>
        <strain evidence="2">Araruama</strain>
    </source>
</reference>
<dbReference type="GO" id="GO:0016020">
    <property type="term" value="C:membrane"/>
    <property type="evidence" value="ECO:0007669"/>
    <property type="project" value="InterPro"/>
</dbReference>
<dbReference type="Proteomes" id="UP000189670">
    <property type="component" value="Unassembled WGS sequence"/>
</dbReference>
<protein>
    <recommendedName>
        <fullName evidence="3">Cadherin domain-containing protein</fullName>
    </recommendedName>
</protein>
<dbReference type="Gene3D" id="2.60.40.3440">
    <property type="match status" value="1"/>
</dbReference>
<gene>
    <name evidence="1" type="ORF">OMM_04215</name>
</gene>
<dbReference type="AlphaFoldDB" id="A0A1V1P2Q2"/>
<proteinExistence type="predicted"/>
<organism evidence="1 2">
    <name type="scientific">Candidatus Magnetoglobus multicellularis str. Araruama</name>
    <dbReference type="NCBI Taxonomy" id="890399"/>
    <lineage>
        <taxon>Bacteria</taxon>
        <taxon>Pseudomonadati</taxon>
        <taxon>Thermodesulfobacteriota</taxon>
        <taxon>Desulfobacteria</taxon>
        <taxon>Desulfobacterales</taxon>
        <taxon>Desulfobacteraceae</taxon>
        <taxon>Candidatus Magnetoglobus</taxon>
    </lineage>
</organism>
<name>A0A1V1P2Q2_9BACT</name>
<sequence length="281" mass="31313">MNDAPVLSDSKFSTFEDHSFTYTLAALDLESDSLSYSLVQQAVKGKVSLNEKTGILIYTPFPDVNGMDAFNVIADDGMMQSAIARVSVWITPVNDPPVANNSMLEVIEDQWIESMLDANDIDSIDLSFSIVTGPTKGEITMINAQTGAYRFTPDLNANGFDAFVFQVVDSEAKSCTGQVSIDISAENDRPEAIDCVFYALEEQLLSMKNQLLKVKNEIPNIRQETKETKNIDGWTVRLTSKGYYNLCKSFNGKVESIYIGKIFDKQKARSKIAEKMTKLRY</sequence>
<dbReference type="GO" id="GO:0005509">
    <property type="term" value="F:calcium ion binding"/>
    <property type="evidence" value="ECO:0007669"/>
    <property type="project" value="InterPro"/>
</dbReference>
<dbReference type="EMBL" id="ATBP01000763">
    <property type="protein sequence ID" value="ETR69015.1"/>
    <property type="molecule type" value="Genomic_DNA"/>
</dbReference>
<comment type="caution">
    <text evidence="1">The sequence shown here is derived from an EMBL/GenBank/DDBJ whole genome shotgun (WGS) entry which is preliminary data.</text>
</comment>
<dbReference type="NCBIfam" id="NF012211">
    <property type="entry name" value="tand_rpt_95"/>
    <property type="match status" value="2"/>
</dbReference>